<dbReference type="OrthoDB" id="3439035at2759"/>
<feature type="compositionally biased region" description="Polar residues" evidence="1">
    <location>
        <begin position="64"/>
        <end position="87"/>
    </location>
</feature>
<feature type="compositionally biased region" description="Low complexity" evidence="1">
    <location>
        <begin position="614"/>
        <end position="625"/>
    </location>
</feature>
<feature type="region of interest" description="Disordered" evidence="1">
    <location>
        <begin position="40"/>
        <end position="162"/>
    </location>
</feature>
<feature type="compositionally biased region" description="Low complexity" evidence="1">
    <location>
        <begin position="468"/>
        <end position="483"/>
    </location>
</feature>
<evidence type="ECO:0000256" key="2">
    <source>
        <dbReference type="SAM" id="Phobius"/>
    </source>
</evidence>
<feature type="compositionally biased region" description="Polar residues" evidence="1">
    <location>
        <begin position="255"/>
        <end position="276"/>
    </location>
</feature>
<sequence length="788" mass="87604">MQESLTDLEDDPEADEFDRRLIRNARDERRLKDALHGQVQAFRKARTHPRVGVTLENLERHNVRNGTTAGANAQLKQESPPSSNGSARSDPAIRPPSGWGRKGRTRRDWMRTITADEPENPGTPQQTESPEAHASDLPRPSIEDSPLSHKSTPATLRQNRFDDDWSFDLNNASVIASTPYIPRSTALDDIRQREIESEEDLAATTKPLEEIQESPYGKRQRSPSMFERSKANQSNGTKAVEQTRELGLTERSRKQPNSWQTIGKSQPVTSEGTENSPIVVYKKSSESISAYSRTGLIRPPPRREDSHDLLRRLSRLSSTPSPGRVTGRPHTSHTEKPDNSSGTMKAESTEQLGDQKATTKVEATTVTSRTEENPRDSYTTQREAGSSRIPRSRLTPREQTKGESSTKTRSDPAPPQDPSTKDVAATPVPAERSLLNPKTPVVTGAWIDTPRTATVLKPPREAAADSTNPPENSNSSKESPQKQTAVPTENEPPAPLPEAIKPNLPRSALQAVVEQGRNEYGESTINSLEELISPHAGTSEDDTTLPDLRVPTNPPRNAAERVRQDEHNLLHSMNDRLRAVSTGIRQVGRGIGKLERQVEQGEETEGSGRKVETRTASTASTPRTCSCDHHHPDHEPVARWTFWKGLKGLFYDKNLKKTSSWGWGLTGLSITLLTFFTWFVVENVACEAFCHHTHASIMVDYGVTYGAPKFPFVIPTMIYRVFIRFWWEPLWNFILLPLWNQVSGVYDMRSAATATVVKASRAARATAHATRVWMEEGVRGMGADEVVG</sequence>
<keyword evidence="2" id="KW-1133">Transmembrane helix</keyword>
<feature type="compositionally biased region" description="Basic and acidic residues" evidence="1">
    <location>
        <begin position="241"/>
        <end position="253"/>
    </location>
</feature>
<evidence type="ECO:0000313" key="3">
    <source>
        <dbReference type="EMBL" id="PVH99099.1"/>
    </source>
</evidence>
<feature type="region of interest" description="Disordered" evidence="1">
    <location>
        <begin position="596"/>
        <end position="630"/>
    </location>
</feature>
<reference evidence="3 4" key="1">
    <citation type="journal article" date="2018" name="Sci. Rep.">
        <title>Comparative genomics provides insights into the lifestyle and reveals functional heterogeneity of dark septate endophytic fungi.</title>
        <authorList>
            <person name="Knapp D.G."/>
            <person name="Nemeth J.B."/>
            <person name="Barry K."/>
            <person name="Hainaut M."/>
            <person name="Henrissat B."/>
            <person name="Johnson J."/>
            <person name="Kuo A."/>
            <person name="Lim J.H.P."/>
            <person name="Lipzen A."/>
            <person name="Nolan M."/>
            <person name="Ohm R.A."/>
            <person name="Tamas L."/>
            <person name="Grigoriev I.V."/>
            <person name="Spatafora J.W."/>
            <person name="Nagy L.G."/>
            <person name="Kovacs G.M."/>
        </authorList>
    </citation>
    <scope>NUCLEOTIDE SEQUENCE [LARGE SCALE GENOMIC DNA]</scope>
    <source>
        <strain evidence="3 4">DSE2036</strain>
    </source>
</reference>
<keyword evidence="4" id="KW-1185">Reference proteome</keyword>
<protein>
    <submittedName>
        <fullName evidence="3">Uncharacterized protein</fullName>
    </submittedName>
</protein>
<dbReference type="STRING" id="97972.A0A2V1DPA8"/>
<proteinExistence type="predicted"/>
<feature type="compositionally biased region" description="Basic and acidic residues" evidence="1">
    <location>
        <begin position="186"/>
        <end position="195"/>
    </location>
</feature>
<dbReference type="Proteomes" id="UP000244855">
    <property type="component" value="Unassembled WGS sequence"/>
</dbReference>
<feature type="region of interest" description="Disordered" evidence="1">
    <location>
        <begin position="181"/>
        <end position="504"/>
    </location>
</feature>
<feature type="transmembrane region" description="Helical" evidence="2">
    <location>
        <begin position="661"/>
        <end position="681"/>
    </location>
</feature>
<dbReference type="AlphaFoldDB" id="A0A2V1DPA8"/>
<feature type="region of interest" description="Disordered" evidence="1">
    <location>
        <begin position="535"/>
        <end position="558"/>
    </location>
</feature>
<feature type="compositionally biased region" description="Basic and acidic residues" evidence="1">
    <location>
        <begin position="395"/>
        <end position="410"/>
    </location>
</feature>
<organism evidence="3 4">
    <name type="scientific">Periconia macrospinosa</name>
    <dbReference type="NCBI Taxonomy" id="97972"/>
    <lineage>
        <taxon>Eukaryota</taxon>
        <taxon>Fungi</taxon>
        <taxon>Dikarya</taxon>
        <taxon>Ascomycota</taxon>
        <taxon>Pezizomycotina</taxon>
        <taxon>Dothideomycetes</taxon>
        <taxon>Pleosporomycetidae</taxon>
        <taxon>Pleosporales</taxon>
        <taxon>Massarineae</taxon>
        <taxon>Periconiaceae</taxon>
        <taxon>Periconia</taxon>
    </lineage>
</organism>
<feature type="compositionally biased region" description="Low complexity" evidence="1">
    <location>
        <begin position="356"/>
        <end position="367"/>
    </location>
</feature>
<feature type="region of interest" description="Disordered" evidence="1">
    <location>
        <begin position="1"/>
        <end position="20"/>
    </location>
</feature>
<evidence type="ECO:0000256" key="1">
    <source>
        <dbReference type="SAM" id="MobiDB-lite"/>
    </source>
</evidence>
<name>A0A2V1DPA8_9PLEO</name>
<feature type="compositionally biased region" description="Basic and acidic residues" evidence="1">
    <location>
        <begin position="301"/>
        <end position="311"/>
    </location>
</feature>
<dbReference type="EMBL" id="KZ805399">
    <property type="protein sequence ID" value="PVH99099.1"/>
    <property type="molecule type" value="Genomic_DNA"/>
</dbReference>
<feature type="compositionally biased region" description="Acidic residues" evidence="1">
    <location>
        <begin position="1"/>
        <end position="16"/>
    </location>
</feature>
<accession>A0A2V1DPA8</accession>
<evidence type="ECO:0000313" key="4">
    <source>
        <dbReference type="Proteomes" id="UP000244855"/>
    </source>
</evidence>
<keyword evidence="2" id="KW-0472">Membrane</keyword>
<gene>
    <name evidence="3" type="ORF">DM02DRAFT_529746</name>
</gene>
<keyword evidence="2" id="KW-0812">Transmembrane</keyword>
<feature type="compositionally biased region" description="Polar residues" evidence="1">
    <location>
        <begin position="148"/>
        <end position="158"/>
    </location>
</feature>